<dbReference type="Pfam" id="PF07715">
    <property type="entry name" value="Plug"/>
    <property type="match status" value="1"/>
</dbReference>
<reference evidence="5" key="1">
    <citation type="submission" date="2018-07" db="EMBL/GenBank/DDBJ databases">
        <title>Complete genome sequence of Sphingomonas bisphenolicum strain AO1, a bisphenol A degradative bacterium isolated from Japanese farm field.</title>
        <authorList>
            <person name="Murakami M."/>
            <person name="Koh M."/>
            <person name="Koba S."/>
            <person name="Matsumura Y."/>
        </authorList>
    </citation>
    <scope>NUCLEOTIDE SEQUENCE</scope>
    <source>
        <strain evidence="5">AO1</strain>
    </source>
</reference>
<dbReference type="SUPFAM" id="SSF56935">
    <property type="entry name" value="Porins"/>
    <property type="match status" value="1"/>
</dbReference>
<dbReference type="EMBL" id="AP018818">
    <property type="protein sequence ID" value="BBF71945.1"/>
    <property type="molecule type" value="Genomic_DNA"/>
</dbReference>
<evidence type="ECO:0000256" key="1">
    <source>
        <dbReference type="PROSITE-ProRule" id="PRU01360"/>
    </source>
</evidence>
<keyword evidence="1" id="KW-0472">Membrane</keyword>
<keyword evidence="1" id="KW-0812">Transmembrane</keyword>
<dbReference type="InterPro" id="IPR039426">
    <property type="entry name" value="TonB-dep_rcpt-like"/>
</dbReference>
<comment type="subcellular location">
    <subcellularLocation>
        <location evidence="1">Cell outer membrane</location>
        <topology evidence="1">Multi-pass membrane protein</topology>
    </subcellularLocation>
</comment>
<organism evidence="5 6">
    <name type="scientific">Sphingomonas bisphenolicum</name>
    <dbReference type="NCBI Taxonomy" id="296544"/>
    <lineage>
        <taxon>Bacteria</taxon>
        <taxon>Pseudomonadati</taxon>
        <taxon>Pseudomonadota</taxon>
        <taxon>Alphaproteobacteria</taxon>
        <taxon>Sphingomonadales</taxon>
        <taxon>Sphingomonadaceae</taxon>
        <taxon>Sphingomonas</taxon>
    </lineage>
</organism>
<dbReference type="InterPro" id="IPR012910">
    <property type="entry name" value="Plug_dom"/>
</dbReference>
<dbReference type="InterPro" id="IPR037066">
    <property type="entry name" value="Plug_dom_sf"/>
</dbReference>
<dbReference type="Gene3D" id="2.170.130.10">
    <property type="entry name" value="TonB-dependent receptor, plug domain"/>
    <property type="match status" value="1"/>
</dbReference>
<feature type="signal peptide" evidence="3">
    <location>
        <begin position="1"/>
        <end position="25"/>
    </location>
</feature>
<evidence type="ECO:0000259" key="4">
    <source>
        <dbReference type="Pfam" id="PF07715"/>
    </source>
</evidence>
<feature type="domain" description="TonB-dependent receptor plug" evidence="4">
    <location>
        <begin position="52"/>
        <end position="174"/>
    </location>
</feature>
<keyword evidence="1" id="KW-1134">Transmembrane beta strand</keyword>
<comment type="similarity">
    <text evidence="1">Belongs to the TonB-dependent receptor family.</text>
</comment>
<keyword evidence="3" id="KW-0732">Signal</keyword>
<proteinExistence type="inferred from homology"/>
<feature type="chain" id="PRO_5047355444" description="TonB-dependent receptor plug domain-containing protein" evidence="3">
    <location>
        <begin position="26"/>
        <end position="302"/>
    </location>
</feature>
<dbReference type="PROSITE" id="PS52016">
    <property type="entry name" value="TONB_DEPENDENT_REC_3"/>
    <property type="match status" value="1"/>
</dbReference>
<name>A0ABM7G918_9SPHN</name>
<dbReference type="RefSeq" id="WP_261936852.1">
    <property type="nucleotide sequence ID" value="NZ_AP018818.1"/>
</dbReference>
<dbReference type="Proteomes" id="UP001059971">
    <property type="component" value="Chromosome 2"/>
</dbReference>
<keyword evidence="1" id="KW-0813">Transport</keyword>
<evidence type="ECO:0000313" key="6">
    <source>
        <dbReference type="Proteomes" id="UP001059971"/>
    </source>
</evidence>
<feature type="compositionally biased region" description="Basic and acidic residues" evidence="2">
    <location>
        <begin position="250"/>
        <end position="260"/>
    </location>
</feature>
<evidence type="ECO:0000256" key="2">
    <source>
        <dbReference type="SAM" id="MobiDB-lite"/>
    </source>
</evidence>
<keyword evidence="1" id="KW-0998">Cell outer membrane</keyword>
<gene>
    <name evidence="5" type="ORF">SBA_ch2_4780</name>
</gene>
<keyword evidence="6" id="KW-1185">Reference proteome</keyword>
<feature type="region of interest" description="Disordered" evidence="2">
    <location>
        <begin position="243"/>
        <end position="273"/>
    </location>
</feature>
<evidence type="ECO:0000256" key="3">
    <source>
        <dbReference type="SAM" id="SignalP"/>
    </source>
</evidence>
<dbReference type="PANTHER" id="PTHR47234:SF3">
    <property type="entry name" value="SECRETIN_TONB SHORT N-TERMINAL DOMAIN-CONTAINING PROTEIN"/>
    <property type="match status" value="1"/>
</dbReference>
<sequence length="302" mass="31335">MTRPFRHALTIALLGSAGWQGGALAADAPAADAAGSVDIVVLGSRSADRTVAQSSAPIDVVGNDALVQTGGAAGQLRDALSALVPSFKVDTGSNAAYNTFGRPAGLRGLSGAHVLVLVNGKRRHPSSIPLPTTAQASGANAVDLDQIPMSAIDHVEILRDGAAAQYGSDAVAGVINIVLKKDASGGSVTIYGGERYRGDGEQAQVRLNYGFKLPNEGFLNLSADYFFQDFAFRPGLATVQNYPKINGQPDPREATRDRHLTRGGGCASAPRSTGWKAMTTNGPIYWPRPPASTATIIWNGAA</sequence>
<evidence type="ECO:0000313" key="5">
    <source>
        <dbReference type="EMBL" id="BBF71945.1"/>
    </source>
</evidence>
<dbReference type="PANTHER" id="PTHR47234">
    <property type="match status" value="1"/>
</dbReference>
<protein>
    <recommendedName>
        <fullName evidence="4">TonB-dependent receptor plug domain-containing protein</fullName>
    </recommendedName>
</protein>
<accession>A0ABM7G918</accession>